<evidence type="ECO:0000313" key="1">
    <source>
        <dbReference type="EMBL" id="SDI95873.1"/>
    </source>
</evidence>
<evidence type="ECO:0000313" key="2">
    <source>
        <dbReference type="Proteomes" id="UP000198853"/>
    </source>
</evidence>
<name>A0A1G8PTT7_9BACI</name>
<protein>
    <submittedName>
        <fullName evidence="1">Uncharacterized protein</fullName>
    </submittedName>
</protein>
<organism evidence="1 2">
    <name type="scientific">Natribacillus halophilus</name>
    <dbReference type="NCBI Taxonomy" id="549003"/>
    <lineage>
        <taxon>Bacteria</taxon>
        <taxon>Bacillati</taxon>
        <taxon>Bacillota</taxon>
        <taxon>Bacilli</taxon>
        <taxon>Bacillales</taxon>
        <taxon>Bacillaceae</taxon>
        <taxon>Natribacillus</taxon>
    </lineage>
</organism>
<dbReference type="AlphaFoldDB" id="A0A1G8PTT7"/>
<sequence>MDTDGVDGTQVMSVLHALGIDLENEDMGDMIVDAMLIDTAFEETRQIENYQVNLFADETTQLLVQGIGNSNTIHNLKHGPRPVFFSSTKNNPLTSAKGLNKENNMSCFVGAEVGQKEV</sequence>
<gene>
    <name evidence="1" type="ORF">SAMN04488123_109108</name>
</gene>
<accession>A0A1G8PTT7</accession>
<dbReference type="Proteomes" id="UP000198853">
    <property type="component" value="Unassembled WGS sequence"/>
</dbReference>
<proteinExistence type="predicted"/>
<reference evidence="1 2" key="1">
    <citation type="submission" date="2016-10" db="EMBL/GenBank/DDBJ databases">
        <authorList>
            <person name="de Groot N.N."/>
        </authorList>
    </citation>
    <scope>NUCLEOTIDE SEQUENCE [LARGE SCALE GENOMIC DNA]</scope>
    <source>
        <strain evidence="1 2">DSM 21771</strain>
    </source>
</reference>
<dbReference type="EMBL" id="FNEN01000009">
    <property type="protein sequence ID" value="SDI95873.1"/>
    <property type="molecule type" value="Genomic_DNA"/>
</dbReference>
<keyword evidence="2" id="KW-1185">Reference proteome</keyword>